<dbReference type="InterPro" id="IPR050645">
    <property type="entry name" value="Histidine_acid_phosphatase"/>
</dbReference>
<dbReference type="Gene3D" id="3.40.50.1240">
    <property type="entry name" value="Phosphoglycerate mutase-like"/>
    <property type="match status" value="1"/>
</dbReference>
<sequence>MTEVKGVVIVARNGDRFDMYQDPKDYSSALAQTTALGEAQSHQLGALLRSIYLSPESSSFIKDVEPSIVDHKQLHVRVKAGGEGSVVFDSAIALLQGLYPPHPKNKIELANGTTVTAPLGGYQYVPVETVEPGNDRSLEPWTSCPNFEKHIANFHSSDSFKKKEQAAAPFFNQARDFIFGRDAKLQNILHDFMSSQLMHNKTYAYRLPPGLINSARELADFHEDGVFSDDNAGGIGNIAGRTLLYTILSSLERFSAPKDPLKFVLVETSYHPFISLFHQFEIVKENPQFKGMPDFGSAFAIELRAGPPPDSRDFLRFKIKNGTGAFETVHVLGHKQDIPVTEFVYRIENAAIRSNKEWAQVCGSKTARLNAASFGSDVGEALEQAKVWPYSQAVLLLFGAVLLALVLGVSQRVKARSKARKLRLHGEDTLLVSGVQCKSAEKVRYV</sequence>
<evidence type="ECO:0000313" key="2">
    <source>
        <dbReference type="EMBL" id="TFL07029.1"/>
    </source>
</evidence>
<name>A0A5C3R2W9_9AGAR</name>
<dbReference type="PANTHER" id="PTHR11567:SF142">
    <property type="entry name" value="PHOSPHOGLYCERATE MUTASE-LIKE PROTEIN"/>
    <property type="match status" value="1"/>
</dbReference>
<keyword evidence="3" id="KW-1185">Reference proteome</keyword>
<dbReference type="STRING" id="1884261.A0A5C3R2W9"/>
<dbReference type="OrthoDB" id="258392at2759"/>
<keyword evidence="1" id="KW-1133">Transmembrane helix</keyword>
<keyword evidence="1" id="KW-0812">Transmembrane</keyword>
<organism evidence="2 3">
    <name type="scientific">Pterulicium gracile</name>
    <dbReference type="NCBI Taxonomy" id="1884261"/>
    <lineage>
        <taxon>Eukaryota</taxon>
        <taxon>Fungi</taxon>
        <taxon>Dikarya</taxon>
        <taxon>Basidiomycota</taxon>
        <taxon>Agaricomycotina</taxon>
        <taxon>Agaricomycetes</taxon>
        <taxon>Agaricomycetidae</taxon>
        <taxon>Agaricales</taxon>
        <taxon>Pleurotineae</taxon>
        <taxon>Pterulaceae</taxon>
        <taxon>Pterulicium</taxon>
    </lineage>
</organism>
<dbReference type="EMBL" id="ML178814">
    <property type="protein sequence ID" value="TFL07029.1"/>
    <property type="molecule type" value="Genomic_DNA"/>
</dbReference>
<evidence type="ECO:0000256" key="1">
    <source>
        <dbReference type="SAM" id="Phobius"/>
    </source>
</evidence>
<dbReference type="InterPro" id="IPR029033">
    <property type="entry name" value="His_PPase_superfam"/>
</dbReference>
<feature type="transmembrane region" description="Helical" evidence="1">
    <location>
        <begin position="393"/>
        <end position="413"/>
    </location>
</feature>
<dbReference type="SUPFAM" id="SSF53254">
    <property type="entry name" value="Phosphoglycerate mutase-like"/>
    <property type="match status" value="1"/>
</dbReference>
<dbReference type="Proteomes" id="UP000305067">
    <property type="component" value="Unassembled WGS sequence"/>
</dbReference>
<evidence type="ECO:0000313" key="3">
    <source>
        <dbReference type="Proteomes" id="UP000305067"/>
    </source>
</evidence>
<dbReference type="GO" id="GO:0016791">
    <property type="term" value="F:phosphatase activity"/>
    <property type="evidence" value="ECO:0007669"/>
    <property type="project" value="TreeGrafter"/>
</dbReference>
<reference evidence="2 3" key="1">
    <citation type="journal article" date="2019" name="Nat. Ecol. Evol.">
        <title>Megaphylogeny resolves global patterns of mushroom evolution.</title>
        <authorList>
            <person name="Varga T."/>
            <person name="Krizsan K."/>
            <person name="Foldi C."/>
            <person name="Dima B."/>
            <person name="Sanchez-Garcia M."/>
            <person name="Sanchez-Ramirez S."/>
            <person name="Szollosi G.J."/>
            <person name="Szarkandi J.G."/>
            <person name="Papp V."/>
            <person name="Albert L."/>
            <person name="Andreopoulos W."/>
            <person name="Angelini C."/>
            <person name="Antonin V."/>
            <person name="Barry K.W."/>
            <person name="Bougher N.L."/>
            <person name="Buchanan P."/>
            <person name="Buyck B."/>
            <person name="Bense V."/>
            <person name="Catcheside P."/>
            <person name="Chovatia M."/>
            <person name="Cooper J."/>
            <person name="Damon W."/>
            <person name="Desjardin D."/>
            <person name="Finy P."/>
            <person name="Geml J."/>
            <person name="Haridas S."/>
            <person name="Hughes K."/>
            <person name="Justo A."/>
            <person name="Karasinski D."/>
            <person name="Kautmanova I."/>
            <person name="Kiss B."/>
            <person name="Kocsube S."/>
            <person name="Kotiranta H."/>
            <person name="LaButti K.M."/>
            <person name="Lechner B.E."/>
            <person name="Liimatainen K."/>
            <person name="Lipzen A."/>
            <person name="Lukacs Z."/>
            <person name="Mihaltcheva S."/>
            <person name="Morgado L.N."/>
            <person name="Niskanen T."/>
            <person name="Noordeloos M.E."/>
            <person name="Ohm R.A."/>
            <person name="Ortiz-Santana B."/>
            <person name="Ovrebo C."/>
            <person name="Racz N."/>
            <person name="Riley R."/>
            <person name="Savchenko A."/>
            <person name="Shiryaev A."/>
            <person name="Soop K."/>
            <person name="Spirin V."/>
            <person name="Szebenyi C."/>
            <person name="Tomsovsky M."/>
            <person name="Tulloss R.E."/>
            <person name="Uehling J."/>
            <person name="Grigoriev I.V."/>
            <person name="Vagvolgyi C."/>
            <person name="Papp T."/>
            <person name="Martin F.M."/>
            <person name="Miettinen O."/>
            <person name="Hibbett D.S."/>
            <person name="Nagy L.G."/>
        </authorList>
    </citation>
    <scope>NUCLEOTIDE SEQUENCE [LARGE SCALE GENOMIC DNA]</scope>
    <source>
        <strain evidence="2 3">CBS 309.79</strain>
    </source>
</reference>
<gene>
    <name evidence="2" type="ORF">BDV98DRAFT_578584</name>
</gene>
<dbReference type="PANTHER" id="PTHR11567">
    <property type="entry name" value="ACID PHOSPHATASE-RELATED"/>
    <property type="match status" value="1"/>
</dbReference>
<dbReference type="AlphaFoldDB" id="A0A5C3R2W9"/>
<proteinExistence type="predicted"/>
<keyword evidence="1" id="KW-0472">Membrane</keyword>
<protein>
    <submittedName>
        <fullName evidence="2">Histidine phosphatase superfamily</fullName>
    </submittedName>
</protein>
<accession>A0A5C3R2W9</accession>